<evidence type="ECO:0000313" key="3">
    <source>
        <dbReference type="Proteomes" id="UP001314229"/>
    </source>
</evidence>
<feature type="compositionally biased region" description="Polar residues" evidence="1">
    <location>
        <begin position="432"/>
        <end position="444"/>
    </location>
</feature>
<comment type="caution">
    <text evidence="2">The sequence shown here is derived from an EMBL/GenBank/DDBJ whole genome shotgun (WGS) entry which is preliminary data.</text>
</comment>
<feature type="region of interest" description="Disordered" evidence="1">
    <location>
        <begin position="326"/>
        <end position="356"/>
    </location>
</feature>
<sequence length="859" mass="95832">MASPQQSRIQSYLEKNKIGPLFEELMTKLITETPDHPIPFLIDHLQTKQDSPGKLHRALSGSAALWAQSSPESKNTRREASNYEKPWQIHPKKPKKSKSDLAVSSISPPSPDSKSLPRSVEYPSWDWRESRDFDELNHILQESKKLGKALESLSRSIAISDELDQNLGGYNSVLRPRVVGEWVGREEEDADPLAAEMLHPPVPRAKTEVCWSGDSSPAGSLKMETKSKGLKEQQQHHKKLLAAMLSQDSFDSIHSPAPSVAEEEMEDEDDAMELLEDLDDLRMEGVMGLAPSGSKFSQGRSSYQPEPQAKVTLNICSRCARLQGDSLSDNRSEEEHRPHISEQAVPDISSPLPGVDTTAGRLQECQPMSQMSGSRQAVWETDLKAVRGGSSVGQTGLLLGDSLFSKELENMGKQLAEVEKDLAKLAEVGKMTTRNSNNPHSSLLHTPLRHRTLPDTLPLPSLVSRPQSPAGSLSGKPCGVGLPLLSPKSTSLVMGRTQSPSNPGSRTQTPRTPSRPLTPNSLLTRSTFNPGAHKEVTFRRSRSRPVTPTCQPTHPRPLLTPPGLSTTDSLGASLRAYLSEDEFYQQLQAIRQPWHIPSDTDSDILEPPEQDKSGAPDANKRSVFSGPFKATVRATQEYNRHHCTYWEIWTTINGQQTDPGLNLQLNRLGFSLTCMYSTNKSMVKEVYAFKAYKVGIIYCKKFSDMGHFHLKVVNAMFIQMCLPLKPSAGRLNLGVELTQKKMLCQKVTQQVGYLTHRLWKNFAATLFRLLLGRHHKDLEQCYLKIPFDSRGEVTEARCTLDLVEQNFVSDVRNGPINIRLNQHWEWERAKIIREGERALLRVRLHAVDPGPALNLFVRG</sequence>
<protein>
    <submittedName>
        <fullName evidence="2">Uncharacterized protein C8orf34 homolog</fullName>
    </submittedName>
</protein>
<dbReference type="PANTHER" id="PTHR32000">
    <property type="entry name" value="SIMILAR TO HYPOTHETICAL PROTEIN"/>
    <property type="match status" value="1"/>
</dbReference>
<feature type="compositionally biased region" description="Basic and acidic residues" evidence="1">
    <location>
        <begin position="328"/>
        <end position="340"/>
    </location>
</feature>
<dbReference type="Gene3D" id="1.20.890.10">
    <property type="entry name" value="cAMP-dependent protein kinase regulatory subunit, dimerization-anchoring domain"/>
    <property type="match status" value="1"/>
</dbReference>
<dbReference type="AlphaFoldDB" id="A0AAV1PK51"/>
<feature type="region of interest" description="Disordered" evidence="1">
    <location>
        <begin position="595"/>
        <end position="623"/>
    </location>
</feature>
<dbReference type="PANTHER" id="PTHR32000:SF3">
    <property type="entry name" value="RIKEN CDNA A830018L16 GENE"/>
    <property type="match status" value="1"/>
</dbReference>
<feature type="compositionally biased region" description="Polar residues" evidence="1">
    <location>
        <begin position="487"/>
        <end position="529"/>
    </location>
</feature>
<dbReference type="InterPro" id="IPR040687">
    <property type="entry name" value="DUF5586"/>
</dbReference>
<dbReference type="EMBL" id="CAWUFR010000199">
    <property type="protein sequence ID" value="CAK6972352.1"/>
    <property type="molecule type" value="Genomic_DNA"/>
</dbReference>
<organism evidence="2 3">
    <name type="scientific">Scomber scombrus</name>
    <name type="common">Atlantic mackerel</name>
    <name type="synonym">Scomber vernalis</name>
    <dbReference type="NCBI Taxonomy" id="13677"/>
    <lineage>
        <taxon>Eukaryota</taxon>
        <taxon>Metazoa</taxon>
        <taxon>Chordata</taxon>
        <taxon>Craniata</taxon>
        <taxon>Vertebrata</taxon>
        <taxon>Euteleostomi</taxon>
        <taxon>Actinopterygii</taxon>
        <taxon>Neopterygii</taxon>
        <taxon>Teleostei</taxon>
        <taxon>Neoteleostei</taxon>
        <taxon>Acanthomorphata</taxon>
        <taxon>Pelagiaria</taxon>
        <taxon>Scombriformes</taxon>
        <taxon>Scombridae</taxon>
        <taxon>Scomber</taxon>
    </lineage>
</organism>
<feature type="compositionally biased region" description="Low complexity" evidence="1">
    <location>
        <begin position="104"/>
        <end position="119"/>
    </location>
</feature>
<proteinExistence type="predicted"/>
<accession>A0AAV1PK51</accession>
<keyword evidence="3" id="KW-1185">Reference proteome</keyword>
<dbReference type="SUPFAM" id="SSF47391">
    <property type="entry name" value="Dimerization-anchoring domain of cAMP-dependent PK regulatory subunit"/>
    <property type="match status" value="1"/>
</dbReference>
<dbReference type="Pfam" id="PF17824">
    <property type="entry name" value="DUF5586"/>
    <property type="match status" value="1"/>
</dbReference>
<evidence type="ECO:0000313" key="2">
    <source>
        <dbReference type="EMBL" id="CAK6972352.1"/>
    </source>
</evidence>
<dbReference type="Proteomes" id="UP001314229">
    <property type="component" value="Unassembled WGS sequence"/>
</dbReference>
<reference evidence="2 3" key="1">
    <citation type="submission" date="2024-01" db="EMBL/GenBank/DDBJ databases">
        <authorList>
            <person name="Alioto T."/>
            <person name="Alioto T."/>
            <person name="Gomez Garrido J."/>
        </authorList>
    </citation>
    <scope>NUCLEOTIDE SEQUENCE [LARGE SCALE GENOMIC DNA]</scope>
</reference>
<dbReference type="CDD" id="cd22980">
    <property type="entry name" value="DD_VEST1"/>
    <property type="match status" value="1"/>
</dbReference>
<evidence type="ECO:0000256" key="1">
    <source>
        <dbReference type="SAM" id="MobiDB-lite"/>
    </source>
</evidence>
<gene>
    <name evidence="2" type="ORF">FSCOSCO3_A012612</name>
</gene>
<feature type="region of interest" description="Disordered" evidence="1">
    <location>
        <begin position="432"/>
        <end position="565"/>
    </location>
</feature>
<feature type="region of interest" description="Disordered" evidence="1">
    <location>
        <begin position="51"/>
        <end position="120"/>
    </location>
</feature>
<name>A0AAV1PK51_SCOSC</name>
<feature type="compositionally biased region" description="Basic and acidic residues" evidence="1">
    <location>
        <begin position="609"/>
        <end position="620"/>
    </location>
</feature>